<dbReference type="OMA" id="CRIVFIE"/>
<organism evidence="12 13">
    <name type="scientific">Ornithorhynchus anatinus</name>
    <name type="common">Duckbill platypus</name>
    <dbReference type="NCBI Taxonomy" id="9258"/>
    <lineage>
        <taxon>Eukaryota</taxon>
        <taxon>Metazoa</taxon>
        <taxon>Chordata</taxon>
        <taxon>Craniata</taxon>
        <taxon>Vertebrata</taxon>
        <taxon>Euteleostomi</taxon>
        <taxon>Mammalia</taxon>
        <taxon>Monotremata</taxon>
        <taxon>Ornithorhynchidae</taxon>
        <taxon>Ornithorhynchus</taxon>
    </lineage>
</organism>
<comment type="subunit">
    <text evidence="8">Forms with ALG13 the active heterodimeric UDP-N-acetylglucosamine transferase complex.</text>
</comment>
<dbReference type="GeneID" id="107547848"/>
<feature type="transmembrane region" description="Helical" evidence="11">
    <location>
        <begin position="6"/>
        <end position="24"/>
    </location>
</feature>
<dbReference type="RefSeq" id="XP_028917772.1">
    <property type="nucleotide sequence ID" value="XM_029061939.2"/>
</dbReference>
<dbReference type="GeneTree" id="ENSGT00390000002579"/>
<keyword evidence="6 11" id="KW-1133">Transmembrane helix</keyword>
<evidence type="ECO:0000256" key="3">
    <source>
        <dbReference type="ARBA" id="ARBA00017467"/>
    </source>
</evidence>
<evidence type="ECO:0000313" key="13">
    <source>
        <dbReference type="Proteomes" id="UP000002279"/>
    </source>
</evidence>
<name>F6VZ80_ORNAN</name>
<evidence type="ECO:0000256" key="9">
    <source>
        <dbReference type="ARBA" id="ARBA00067533"/>
    </source>
</evidence>
<dbReference type="Gene3D" id="3.40.50.2000">
    <property type="entry name" value="Glycogen Phosphorylase B"/>
    <property type="match status" value="1"/>
</dbReference>
<evidence type="ECO:0000256" key="10">
    <source>
        <dbReference type="ARBA" id="ARBA00075041"/>
    </source>
</evidence>
<dbReference type="GO" id="GO:0043495">
    <property type="term" value="F:protein-membrane adaptor activity"/>
    <property type="evidence" value="ECO:0007669"/>
    <property type="project" value="Ensembl"/>
</dbReference>
<accession>F6VZ80</accession>
<dbReference type="HOGENOM" id="CLU_2474793_0_0_1"/>
<dbReference type="Proteomes" id="UP000002279">
    <property type="component" value="Chromosome 4"/>
</dbReference>
<dbReference type="Ensembl" id="ENSOANT00000020129.2">
    <property type="protein sequence ID" value="ENSOANP00000020126.2"/>
    <property type="gene ID" value="ENSOANG00000012719.2"/>
</dbReference>
<dbReference type="Pfam" id="PF08660">
    <property type="entry name" value="Alg14"/>
    <property type="match status" value="1"/>
</dbReference>
<dbReference type="FunCoup" id="F6VZ80">
    <property type="interactions" value="605"/>
</dbReference>
<dbReference type="SUPFAM" id="SSF53756">
    <property type="entry name" value="UDP-Glycosyltransferase/glycogen phosphorylase"/>
    <property type="match status" value="1"/>
</dbReference>
<gene>
    <name evidence="12" type="primary">ALG14</name>
</gene>
<reference evidence="12" key="2">
    <citation type="submission" date="2025-08" db="UniProtKB">
        <authorList>
            <consortium name="Ensembl"/>
        </authorList>
    </citation>
    <scope>IDENTIFICATION</scope>
    <source>
        <strain evidence="12">Glennie</strain>
    </source>
</reference>
<dbReference type="InterPro" id="IPR013969">
    <property type="entry name" value="Oligosacch_biosynth_Alg14"/>
</dbReference>
<evidence type="ECO:0000256" key="8">
    <source>
        <dbReference type="ARBA" id="ARBA00063014"/>
    </source>
</evidence>
<comment type="similarity">
    <text evidence="2">Belongs to the ALG14 family.</text>
</comment>
<protein>
    <recommendedName>
        <fullName evidence="3">UDP-N-acetylglucosamine transferase subunit ALG14</fullName>
    </recommendedName>
    <alternativeName>
        <fullName evidence="10">Asparagine-linked glycosylation 14 homolog</fullName>
    </alternativeName>
    <alternativeName>
        <fullName evidence="9">UDP-N-acetylglucosamine transferase subunit alg14</fullName>
    </alternativeName>
</protein>
<dbReference type="STRING" id="9258.ENSOANP00000020126"/>
<keyword evidence="7 11" id="KW-0472">Membrane</keyword>
<dbReference type="NCBIfam" id="NF041549">
    <property type="entry name" value="PssD"/>
    <property type="match status" value="1"/>
</dbReference>
<dbReference type="KEGG" id="oaa:107547848"/>
<evidence type="ECO:0000256" key="2">
    <source>
        <dbReference type="ARBA" id="ARBA00009731"/>
    </source>
</evidence>
<comment type="subcellular location">
    <subcellularLocation>
        <location evidence="1">Endoplasmic reticulum membrane</location>
        <topology evidence="1">Single-pass membrane protein</topology>
    </subcellularLocation>
</comment>
<feature type="transmembrane region" description="Helical" evidence="11">
    <location>
        <begin position="113"/>
        <end position="132"/>
    </location>
</feature>
<proteinExistence type="inferred from homology"/>
<evidence type="ECO:0000256" key="4">
    <source>
        <dbReference type="ARBA" id="ARBA00022692"/>
    </source>
</evidence>
<dbReference type="CTD" id="199857"/>
<keyword evidence="5" id="KW-0256">Endoplasmic reticulum</keyword>
<evidence type="ECO:0000313" key="12">
    <source>
        <dbReference type="Ensembl" id="ENSOANP00000020126.2"/>
    </source>
</evidence>
<dbReference type="GO" id="GO:0043541">
    <property type="term" value="C:UDP-N-acetylglucosamine transferase complex"/>
    <property type="evidence" value="ECO:0000318"/>
    <property type="project" value="GO_Central"/>
</dbReference>
<evidence type="ECO:0000256" key="6">
    <source>
        <dbReference type="ARBA" id="ARBA00022989"/>
    </source>
</evidence>
<sequence length="215" mass="23858">MEVPGALSALVAAIVVSAASVRVWQVVRRRRGGPRTGPVSLVVVAGSGGHTTEILRLLGSLSPAYRPRHYIFADTDEMSAEKICSFEQNRSEKSSQTAYTTHRIPRSREVQQSWVSSILTTLYAMFYSLPLIFRLQPDLILCNGPGTCVPICASALLLGILGVKKVIIVYVESLCRVETLSLSGKILYYFSDYFIVQWPNLKEKYPKSVYLGRIV</sequence>
<dbReference type="Bgee" id="ENSOANG00000012719">
    <property type="expression patterns" value="Expressed in liver and 7 other cell types or tissues"/>
</dbReference>
<evidence type="ECO:0000256" key="7">
    <source>
        <dbReference type="ARBA" id="ARBA00023136"/>
    </source>
</evidence>
<evidence type="ECO:0000256" key="5">
    <source>
        <dbReference type="ARBA" id="ARBA00022824"/>
    </source>
</evidence>
<keyword evidence="4 11" id="KW-0812">Transmembrane</keyword>
<reference evidence="12" key="3">
    <citation type="submission" date="2025-09" db="UniProtKB">
        <authorList>
            <consortium name="Ensembl"/>
        </authorList>
    </citation>
    <scope>IDENTIFICATION</scope>
    <source>
        <strain evidence="12">Glennie</strain>
    </source>
</reference>
<dbReference type="eggNOG" id="KOG3339">
    <property type="taxonomic scope" value="Eukaryota"/>
</dbReference>
<dbReference type="GO" id="GO:0006488">
    <property type="term" value="P:dolichol-linked oligosaccharide biosynthetic process"/>
    <property type="evidence" value="ECO:0000318"/>
    <property type="project" value="GO_Central"/>
</dbReference>
<dbReference type="PANTHER" id="PTHR12154">
    <property type="entry name" value="GLYCOSYL TRANSFERASE-RELATED"/>
    <property type="match status" value="1"/>
</dbReference>
<evidence type="ECO:0000256" key="11">
    <source>
        <dbReference type="SAM" id="Phobius"/>
    </source>
</evidence>
<evidence type="ECO:0000256" key="1">
    <source>
        <dbReference type="ARBA" id="ARBA00004389"/>
    </source>
</evidence>
<keyword evidence="13" id="KW-1185">Reference proteome</keyword>
<feature type="transmembrane region" description="Helical" evidence="11">
    <location>
        <begin position="144"/>
        <end position="163"/>
    </location>
</feature>
<reference evidence="12 13" key="1">
    <citation type="journal article" date="2008" name="Nature">
        <title>Genome analysis of the platypus reveals unique signatures of evolution.</title>
        <authorList>
            <person name="Warren W.C."/>
            <person name="Hillier L.W."/>
            <person name="Marshall Graves J.A."/>
            <person name="Birney E."/>
            <person name="Ponting C.P."/>
            <person name="Grutzner F."/>
            <person name="Belov K."/>
            <person name="Miller W."/>
            <person name="Clarke L."/>
            <person name="Chinwalla A.T."/>
            <person name="Yang S.P."/>
            <person name="Heger A."/>
            <person name="Locke D.P."/>
            <person name="Miethke P."/>
            <person name="Waters P.D."/>
            <person name="Veyrunes F."/>
            <person name="Fulton L."/>
            <person name="Fulton B."/>
            <person name="Graves T."/>
            <person name="Wallis J."/>
            <person name="Puente X.S."/>
            <person name="Lopez-Otin C."/>
            <person name="Ordonez G.R."/>
            <person name="Eichler E.E."/>
            <person name="Chen L."/>
            <person name="Cheng Z."/>
            <person name="Deakin J.E."/>
            <person name="Alsop A."/>
            <person name="Thompson K."/>
            <person name="Kirby P."/>
            <person name="Papenfuss A.T."/>
            <person name="Wakefield M.J."/>
            <person name="Olender T."/>
            <person name="Lancet D."/>
            <person name="Huttley G.A."/>
            <person name="Smit A.F."/>
            <person name="Pask A."/>
            <person name="Temple-Smith P."/>
            <person name="Batzer M.A."/>
            <person name="Walker J.A."/>
            <person name="Konkel M.K."/>
            <person name="Harris R.S."/>
            <person name="Whittington C.M."/>
            <person name="Wong E.S."/>
            <person name="Gemmell N.J."/>
            <person name="Buschiazzo E."/>
            <person name="Vargas Jentzsch I.M."/>
            <person name="Merkel A."/>
            <person name="Schmitz J."/>
            <person name="Zemann A."/>
            <person name="Churakov G."/>
            <person name="Kriegs J.O."/>
            <person name="Brosius J."/>
            <person name="Murchison E.P."/>
            <person name="Sachidanandam R."/>
            <person name="Smith C."/>
            <person name="Hannon G.J."/>
            <person name="Tsend-Ayush E."/>
            <person name="McMillan D."/>
            <person name="Attenborough R."/>
            <person name="Rens W."/>
            <person name="Ferguson-Smith M."/>
            <person name="Lefevre C.M."/>
            <person name="Sharp J.A."/>
            <person name="Nicholas K.R."/>
            <person name="Ray D.A."/>
            <person name="Kube M."/>
            <person name="Reinhardt R."/>
            <person name="Pringle T.H."/>
            <person name="Taylor J."/>
            <person name="Jones R.C."/>
            <person name="Nixon B."/>
            <person name="Dacheux J.L."/>
            <person name="Niwa H."/>
            <person name="Sekita Y."/>
            <person name="Huang X."/>
            <person name="Stark A."/>
            <person name="Kheradpour P."/>
            <person name="Kellis M."/>
            <person name="Flicek P."/>
            <person name="Chen Y."/>
            <person name="Webber C."/>
            <person name="Hardison R."/>
            <person name="Nelson J."/>
            <person name="Hallsworth-Pepin K."/>
            <person name="Delehaunty K."/>
            <person name="Markovic C."/>
            <person name="Minx P."/>
            <person name="Feng Y."/>
            <person name="Kremitzki C."/>
            <person name="Mitreva M."/>
            <person name="Glasscock J."/>
            <person name="Wylie T."/>
            <person name="Wohldmann P."/>
            <person name="Thiru P."/>
            <person name="Nhan M.N."/>
            <person name="Pohl C.S."/>
            <person name="Smith S.M."/>
            <person name="Hou S."/>
            <person name="Nefedov M."/>
            <person name="de Jong P.J."/>
            <person name="Renfree M.B."/>
            <person name="Mardis E.R."/>
            <person name="Wilson R.K."/>
        </authorList>
    </citation>
    <scope>NUCLEOTIDE SEQUENCE [LARGE SCALE GENOMIC DNA]</scope>
    <source>
        <strain evidence="12 13">Glennie</strain>
    </source>
</reference>
<dbReference type="FunFam" id="3.40.50.2000:FF:000098">
    <property type="entry name" value="UDP-N-acetylglucosamine transferase subunit ALG14 homolog"/>
    <property type="match status" value="1"/>
</dbReference>
<dbReference type="InParanoid" id="F6VZ80"/>
<dbReference type="OrthoDB" id="17098at2759"/>
<dbReference type="PANTHER" id="PTHR12154:SF4">
    <property type="entry name" value="UDP-N-ACETYLGLUCOSAMINE TRANSFERASE SUBUNIT ALG14 HOMOLOG"/>
    <property type="match status" value="1"/>
</dbReference>
<dbReference type="GO" id="GO:0098554">
    <property type="term" value="C:cytoplasmic side of endoplasmic reticulum membrane"/>
    <property type="evidence" value="ECO:0007669"/>
    <property type="project" value="Ensembl"/>
</dbReference>
<dbReference type="AlphaFoldDB" id="F6VZ80"/>